<evidence type="ECO:0000256" key="2">
    <source>
        <dbReference type="ARBA" id="ARBA00010617"/>
    </source>
</evidence>
<evidence type="ECO:0000313" key="8">
    <source>
        <dbReference type="EMBL" id="KKY13174.1"/>
    </source>
</evidence>
<dbReference type="InterPro" id="IPR001128">
    <property type="entry name" value="Cyt_P450"/>
</dbReference>
<dbReference type="Proteomes" id="UP000034182">
    <property type="component" value="Unassembled WGS sequence"/>
</dbReference>
<feature type="transmembrane region" description="Helical" evidence="7">
    <location>
        <begin position="27"/>
        <end position="50"/>
    </location>
</feature>
<keyword evidence="7" id="KW-1133">Transmembrane helix</keyword>
<protein>
    <submittedName>
        <fullName evidence="8">Putative cytochrome p450</fullName>
    </submittedName>
</protein>
<evidence type="ECO:0000256" key="3">
    <source>
        <dbReference type="ARBA" id="ARBA00022723"/>
    </source>
</evidence>
<dbReference type="GO" id="GO:0016705">
    <property type="term" value="F:oxidoreductase activity, acting on paired donors, with incorporation or reduction of molecular oxygen"/>
    <property type="evidence" value="ECO:0007669"/>
    <property type="project" value="InterPro"/>
</dbReference>
<reference evidence="8 9" key="1">
    <citation type="submission" date="2015-03" db="EMBL/GenBank/DDBJ databases">
        <authorList>
            <person name="Morales-Cruz A."/>
            <person name="Amrine K.C."/>
            <person name="Cantu D."/>
        </authorList>
    </citation>
    <scope>NUCLEOTIDE SEQUENCE [LARGE SCALE GENOMIC DNA]</scope>
    <source>
        <strain evidence="8">DS831</strain>
    </source>
</reference>
<comment type="similarity">
    <text evidence="2">Belongs to the cytochrome P450 family.</text>
</comment>
<keyword evidence="4" id="KW-0560">Oxidoreductase</keyword>
<dbReference type="InterPro" id="IPR036396">
    <property type="entry name" value="Cyt_P450_sf"/>
</dbReference>
<dbReference type="GO" id="GO:0020037">
    <property type="term" value="F:heme binding"/>
    <property type="evidence" value="ECO:0007669"/>
    <property type="project" value="InterPro"/>
</dbReference>
<dbReference type="PANTHER" id="PTHR24305:SF187">
    <property type="entry name" value="P450, PUTATIVE (EUROFUNG)-RELATED"/>
    <property type="match status" value="1"/>
</dbReference>
<dbReference type="EMBL" id="LAQI01000392">
    <property type="protein sequence ID" value="KKY13174.1"/>
    <property type="molecule type" value="Genomic_DNA"/>
</dbReference>
<accession>A0A0G2DR39</accession>
<dbReference type="GO" id="GO:0004497">
    <property type="term" value="F:monooxygenase activity"/>
    <property type="evidence" value="ECO:0007669"/>
    <property type="project" value="UniProtKB-KW"/>
</dbReference>
<evidence type="ECO:0000256" key="7">
    <source>
        <dbReference type="SAM" id="Phobius"/>
    </source>
</evidence>
<dbReference type="InterPro" id="IPR050121">
    <property type="entry name" value="Cytochrome_P450_monoxygenase"/>
</dbReference>
<dbReference type="SUPFAM" id="SSF48264">
    <property type="entry name" value="Cytochrome P450"/>
    <property type="match status" value="1"/>
</dbReference>
<evidence type="ECO:0000256" key="5">
    <source>
        <dbReference type="ARBA" id="ARBA00023004"/>
    </source>
</evidence>
<keyword evidence="7" id="KW-0812">Transmembrane</keyword>
<evidence type="ECO:0000256" key="4">
    <source>
        <dbReference type="ARBA" id="ARBA00023002"/>
    </source>
</evidence>
<proteinExistence type="inferred from homology"/>
<dbReference type="AlphaFoldDB" id="A0A0G2DR39"/>
<sequence>MAPTWLAPVLLGVAAHGGIQLVEIDLILPHIGLGLVALGAAYIGVGVHVFNATLYVDAAVELARVAALVALGLAASMLVYRGWFHRLRRFPGPVLARFSPRELSVARAEAVAPLAACRKSTLYALSDWNDDRLGLIETRSLADHRQRRKPWETALSTKALAQYDPDMQSTIGMFLDAIATAGEGGAKAVNVTDWIAYLADTTSNTLINALYYLSRHPHHQRALQTSLAALFPGGPASFTYARLAAGLAAGDVPLLDAVINETMRLKPATPGGNPRVTPPDGLRIVLDDDAPLVGGGGGGGEANVLVIPGNTDVYIAPRQ</sequence>
<dbReference type="GO" id="GO:0005506">
    <property type="term" value="F:iron ion binding"/>
    <property type="evidence" value="ECO:0007669"/>
    <property type="project" value="InterPro"/>
</dbReference>
<dbReference type="Gene3D" id="1.10.630.10">
    <property type="entry name" value="Cytochrome P450"/>
    <property type="match status" value="2"/>
</dbReference>
<dbReference type="PANTHER" id="PTHR24305">
    <property type="entry name" value="CYTOCHROME P450"/>
    <property type="match status" value="1"/>
</dbReference>
<keyword evidence="3" id="KW-0479">Metal-binding</keyword>
<reference evidence="8 9" key="2">
    <citation type="submission" date="2015-05" db="EMBL/GenBank/DDBJ databases">
        <title>Distinctive expansion of gene families associated with plant cell wall degradation and secondary metabolism in the genomes of grapevine trunk pathogens.</title>
        <authorList>
            <person name="Lawrence D.P."/>
            <person name="Travadon R."/>
            <person name="Rolshausen P.E."/>
            <person name="Baumgartner K."/>
        </authorList>
    </citation>
    <scope>NUCLEOTIDE SEQUENCE [LARGE SCALE GENOMIC DNA]</scope>
    <source>
        <strain evidence="8">DS831</strain>
    </source>
</reference>
<keyword evidence="7" id="KW-0472">Membrane</keyword>
<keyword evidence="5" id="KW-0408">Iron</keyword>
<evidence type="ECO:0000313" key="9">
    <source>
        <dbReference type="Proteomes" id="UP000034182"/>
    </source>
</evidence>
<evidence type="ECO:0000256" key="6">
    <source>
        <dbReference type="ARBA" id="ARBA00023033"/>
    </source>
</evidence>
<organism evidence="8 9">
    <name type="scientific">Diplodia seriata</name>
    <dbReference type="NCBI Taxonomy" id="420778"/>
    <lineage>
        <taxon>Eukaryota</taxon>
        <taxon>Fungi</taxon>
        <taxon>Dikarya</taxon>
        <taxon>Ascomycota</taxon>
        <taxon>Pezizomycotina</taxon>
        <taxon>Dothideomycetes</taxon>
        <taxon>Dothideomycetes incertae sedis</taxon>
        <taxon>Botryosphaeriales</taxon>
        <taxon>Botryosphaeriaceae</taxon>
        <taxon>Diplodia</taxon>
    </lineage>
</organism>
<comment type="cofactor">
    <cofactor evidence="1">
        <name>heme</name>
        <dbReference type="ChEBI" id="CHEBI:30413"/>
    </cofactor>
</comment>
<evidence type="ECO:0000256" key="1">
    <source>
        <dbReference type="ARBA" id="ARBA00001971"/>
    </source>
</evidence>
<gene>
    <name evidence="8" type="ORF">UCDDS831_g09262</name>
</gene>
<feature type="transmembrane region" description="Helical" evidence="7">
    <location>
        <begin position="62"/>
        <end position="83"/>
    </location>
</feature>
<keyword evidence="6" id="KW-0503">Monooxygenase</keyword>
<dbReference type="Pfam" id="PF00067">
    <property type="entry name" value="p450"/>
    <property type="match status" value="1"/>
</dbReference>
<name>A0A0G2DR39_9PEZI</name>
<comment type="caution">
    <text evidence="8">The sequence shown here is derived from an EMBL/GenBank/DDBJ whole genome shotgun (WGS) entry which is preliminary data.</text>
</comment>